<evidence type="ECO:0000313" key="12">
    <source>
        <dbReference type="EMBL" id="TRZ38737.1"/>
    </source>
</evidence>
<evidence type="ECO:0000256" key="8">
    <source>
        <dbReference type="PIRSR" id="PIRSR001553-1"/>
    </source>
</evidence>
<gene>
    <name evidence="7 12" type="primary">sucD</name>
    <name evidence="12" type="ORF">CEQ21_25565</name>
</gene>
<dbReference type="InterPro" id="IPR016102">
    <property type="entry name" value="Succinyl-CoA_synth-like"/>
</dbReference>
<dbReference type="PRINTS" id="PR01798">
    <property type="entry name" value="SCOASYNTHASE"/>
</dbReference>
<organism evidence="12 13">
    <name type="scientific">Niallia circulans</name>
    <name type="common">Bacillus circulans</name>
    <dbReference type="NCBI Taxonomy" id="1397"/>
    <lineage>
        <taxon>Bacteria</taxon>
        <taxon>Bacillati</taxon>
        <taxon>Bacillota</taxon>
        <taxon>Bacilli</taxon>
        <taxon>Bacillales</taxon>
        <taxon>Bacillaceae</taxon>
        <taxon>Niallia</taxon>
    </lineage>
</organism>
<keyword evidence="2 7" id="KW-0816">Tricarboxylic acid cycle</keyword>
<dbReference type="FunFam" id="3.40.50.261:FF:000002">
    <property type="entry name" value="Succinate--CoA ligase [ADP-forming] subunit alpha"/>
    <property type="match status" value="1"/>
</dbReference>
<dbReference type="EC" id="6.2.1.5" evidence="7"/>
<dbReference type="PROSITE" id="PS01216">
    <property type="entry name" value="SUCCINYL_COA_LIG_1"/>
    <property type="match status" value="1"/>
</dbReference>
<dbReference type="PANTHER" id="PTHR11117:SF2">
    <property type="entry name" value="SUCCINATE--COA LIGASE [ADP_GDP-FORMING] SUBUNIT ALPHA, MITOCHONDRIAL"/>
    <property type="match status" value="1"/>
</dbReference>
<dbReference type="HAMAP" id="MF_01988">
    <property type="entry name" value="Succ_CoA_alpha"/>
    <property type="match status" value="1"/>
</dbReference>
<name>A0A553SP41_NIACI</name>
<dbReference type="SMART" id="SM00881">
    <property type="entry name" value="CoA_binding"/>
    <property type="match status" value="1"/>
</dbReference>
<keyword evidence="4 7" id="KW-0547">Nucleotide-binding</keyword>
<keyword evidence="3 7" id="KW-0436">Ligase</keyword>
<dbReference type="PANTHER" id="PTHR11117">
    <property type="entry name" value="SUCCINYL-COA LIGASE SUBUNIT ALPHA"/>
    <property type="match status" value="1"/>
</dbReference>
<feature type="binding site" evidence="7">
    <location>
        <position position="159"/>
    </location>
    <ligand>
        <name>substrate</name>
        <note>ligand shared with subunit beta</note>
    </ligand>
</feature>
<dbReference type="SUPFAM" id="SSF52210">
    <property type="entry name" value="Succinyl-CoA synthetase domains"/>
    <property type="match status" value="1"/>
</dbReference>
<dbReference type="Pfam" id="PF00549">
    <property type="entry name" value="Ligase_CoA"/>
    <property type="match status" value="1"/>
</dbReference>
<feature type="active site" description="Tele-phosphohistidine intermediate" evidence="7 8">
    <location>
        <position position="247"/>
    </location>
</feature>
<feature type="binding site" evidence="7">
    <location>
        <begin position="17"/>
        <end position="20"/>
    </location>
    <ligand>
        <name>CoA</name>
        <dbReference type="ChEBI" id="CHEBI:57287"/>
    </ligand>
</feature>
<reference evidence="13" key="1">
    <citation type="submission" date="2018-10" db="EMBL/GenBank/DDBJ databases">
        <title>FDA dAtabase for Regulatory Grade micrObial Sequences (FDA-ARGOS): Supporting development and validation of Infectious Disease Dx tests.</title>
        <authorList>
            <person name="Minogue T."/>
            <person name="Wolcott M."/>
            <person name="Wasieloski L."/>
            <person name="Aguilar W."/>
            <person name="Moore D."/>
            <person name="Tallon L."/>
            <person name="Sadzewicz L."/>
            <person name="Sengamalay N."/>
            <person name="Ott S."/>
            <person name="Godinez A."/>
            <person name="Nagaraj S."/>
            <person name="Vavikolanu K."/>
            <person name="Vyas G."/>
            <person name="Nadendla S."/>
            <person name="George J."/>
            <person name="Sichtig H."/>
        </authorList>
    </citation>
    <scope>NUCLEOTIDE SEQUENCE [LARGE SCALE GENOMIC DNA]</scope>
    <source>
        <strain evidence="13">FDAARGOS_343</strain>
    </source>
</reference>
<proteinExistence type="inferred from homology"/>
<dbReference type="SUPFAM" id="SSF51735">
    <property type="entry name" value="NAD(P)-binding Rossmann-fold domains"/>
    <property type="match status" value="1"/>
</dbReference>
<feature type="binding site" evidence="7">
    <location>
        <begin position="96"/>
        <end position="98"/>
    </location>
    <ligand>
        <name>CoA</name>
        <dbReference type="ChEBI" id="CHEBI:57287"/>
    </ligand>
</feature>
<feature type="domain" description="CoA-binding" evidence="11">
    <location>
        <begin position="4"/>
        <end position="100"/>
    </location>
</feature>
<dbReference type="UniPathway" id="UPA00223">
    <property type="reaction ID" value="UER00999"/>
</dbReference>
<comment type="similarity">
    <text evidence="7 9">Belongs to the succinate/malate CoA ligase alpha subunit family.</text>
</comment>
<feature type="binding site" evidence="7">
    <location>
        <position position="43"/>
    </location>
    <ligand>
        <name>CoA</name>
        <dbReference type="ChEBI" id="CHEBI:57287"/>
    </ligand>
</feature>
<dbReference type="InterPro" id="IPR036291">
    <property type="entry name" value="NAD(P)-bd_dom_sf"/>
</dbReference>
<comment type="caution">
    <text evidence="12">The sequence shown here is derived from an EMBL/GenBank/DDBJ whole genome shotgun (WGS) entry which is preliminary data.</text>
</comment>
<comment type="catalytic activity">
    <reaction evidence="6">
        <text>GTP + succinate + CoA = succinyl-CoA + GDP + phosphate</text>
        <dbReference type="Rhea" id="RHEA:22120"/>
        <dbReference type="ChEBI" id="CHEBI:30031"/>
        <dbReference type="ChEBI" id="CHEBI:37565"/>
        <dbReference type="ChEBI" id="CHEBI:43474"/>
        <dbReference type="ChEBI" id="CHEBI:57287"/>
        <dbReference type="ChEBI" id="CHEBI:57292"/>
        <dbReference type="ChEBI" id="CHEBI:58189"/>
    </reaction>
    <physiologicalReaction direction="right-to-left" evidence="6">
        <dbReference type="Rhea" id="RHEA:22122"/>
    </physiologicalReaction>
</comment>
<dbReference type="AlphaFoldDB" id="A0A553SP41"/>
<evidence type="ECO:0000256" key="6">
    <source>
        <dbReference type="ARBA" id="ARBA00052891"/>
    </source>
</evidence>
<dbReference type="InterPro" id="IPR005810">
    <property type="entry name" value="CoA_lig_alpha"/>
</dbReference>
<evidence type="ECO:0000256" key="9">
    <source>
        <dbReference type="RuleBase" id="RU000677"/>
    </source>
</evidence>
<evidence type="ECO:0000256" key="2">
    <source>
        <dbReference type="ARBA" id="ARBA00022532"/>
    </source>
</evidence>
<dbReference type="RefSeq" id="WP_185766965.1">
    <property type="nucleotide sequence ID" value="NZ_RIBP01000004.1"/>
</dbReference>
<dbReference type="InterPro" id="IPR005811">
    <property type="entry name" value="SUCC_ACL_C"/>
</dbReference>
<evidence type="ECO:0000259" key="11">
    <source>
        <dbReference type="SMART" id="SM00881"/>
    </source>
</evidence>
<evidence type="ECO:0000256" key="3">
    <source>
        <dbReference type="ARBA" id="ARBA00022598"/>
    </source>
</evidence>
<dbReference type="STRING" id="1397.ABW02_00665"/>
<dbReference type="GO" id="GO:0000166">
    <property type="term" value="F:nucleotide binding"/>
    <property type="evidence" value="ECO:0007669"/>
    <property type="project" value="UniProtKB-KW"/>
</dbReference>
<dbReference type="NCBIfam" id="NF004230">
    <property type="entry name" value="PRK05678.1"/>
    <property type="match status" value="1"/>
</dbReference>
<dbReference type="GO" id="GO:0004776">
    <property type="term" value="F:succinate-CoA ligase (GDP-forming) activity"/>
    <property type="evidence" value="ECO:0007669"/>
    <property type="project" value="TreeGrafter"/>
</dbReference>
<accession>A0A553SP41</accession>
<evidence type="ECO:0000256" key="1">
    <source>
        <dbReference type="ARBA" id="ARBA00005064"/>
    </source>
</evidence>
<comment type="pathway">
    <text evidence="1 7 10">Carbohydrate metabolism; tricarboxylic acid cycle; succinate from succinyl-CoA (ligase route): step 1/1.</text>
</comment>
<dbReference type="EMBL" id="RIBP01000004">
    <property type="protein sequence ID" value="TRZ38737.1"/>
    <property type="molecule type" value="Genomic_DNA"/>
</dbReference>
<evidence type="ECO:0000256" key="7">
    <source>
        <dbReference type="HAMAP-Rule" id="MF_01988"/>
    </source>
</evidence>
<dbReference type="PIRSF" id="PIRSF001553">
    <property type="entry name" value="SucCS_alpha"/>
    <property type="match status" value="1"/>
</dbReference>
<dbReference type="Gene3D" id="3.40.50.261">
    <property type="entry name" value="Succinyl-CoA synthetase domains"/>
    <property type="match status" value="1"/>
</dbReference>
<dbReference type="PROSITE" id="PS00399">
    <property type="entry name" value="SUCCINYL_COA_LIG_2"/>
    <property type="match status" value="1"/>
</dbReference>
<dbReference type="InterPro" id="IPR017440">
    <property type="entry name" value="Cit_synth/succinyl-CoA_lig_AS"/>
</dbReference>
<dbReference type="Proteomes" id="UP000319837">
    <property type="component" value="Unassembled WGS sequence"/>
</dbReference>
<dbReference type="Gene3D" id="3.40.50.720">
    <property type="entry name" value="NAD(P)-binding Rossmann-like Domain"/>
    <property type="match status" value="1"/>
</dbReference>
<dbReference type="GO" id="GO:0006099">
    <property type="term" value="P:tricarboxylic acid cycle"/>
    <property type="evidence" value="ECO:0007669"/>
    <property type="project" value="UniProtKB-UniRule"/>
</dbReference>
<dbReference type="InterPro" id="IPR033847">
    <property type="entry name" value="Citrt_syn/SCS-alpha_CS"/>
</dbReference>
<dbReference type="FunFam" id="3.40.50.720:FF:000002">
    <property type="entry name" value="Succinate--CoA ligase [ADP-forming] subunit alpha"/>
    <property type="match status" value="1"/>
</dbReference>
<dbReference type="GO" id="GO:0005829">
    <property type="term" value="C:cytosol"/>
    <property type="evidence" value="ECO:0007669"/>
    <property type="project" value="TreeGrafter"/>
</dbReference>
<comment type="subunit">
    <text evidence="7 10">Heterotetramer of two alpha and two beta subunits.</text>
</comment>
<protein>
    <recommendedName>
        <fullName evidence="7">Succinate--CoA ligase [ADP-forming] subunit alpha</fullName>
        <ecNumber evidence="7">6.2.1.5</ecNumber>
    </recommendedName>
    <alternativeName>
        <fullName evidence="7">Succinyl-CoA synthetase subunit alpha</fullName>
        <shortName evidence="7">SCS-alpha</shortName>
    </alternativeName>
</protein>
<comment type="catalytic activity">
    <reaction evidence="5">
        <text>succinate + ATP + CoA = succinyl-CoA + ADP + phosphate</text>
        <dbReference type="Rhea" id="RHEA:17661"/>
        <dbReference type="ChEBI" id="CHEBI:30031"/>
        <dbReference type="ChEBI" id="CHEBI:30616"/>
        <dbReference type="ChEBI" id="CHEBI:43474"/>
        <dbReference type="ChEBI" id="CHEBI:57287"/>
        <dbReference type="ChEBI" id="CHEBI:57292"/>
        <dbReference type="ChEBI" id="CHEBI:456216"/>
        <dbReference type="EC" id="6.2.1.5"/>
    </reaction>
    <physiologicalReaction direction="right-to-left" evidence="5">
        <dbReference type="Rhea" id="RHEA:17663"/>
    </physiologicalReaction>
</comment>
<evidence type="ECO:0000256" key="5">
    <source>
        <dbReference type="ARBA" id="ARBA00050563"/>
    </source>
</evidence>
<comment type="function">
    <text evidence="7 10">Succinyl-CoA synthetase functions in the citric acid cycle (TCA), coupling the hydrolysis of succinyl-CoA to the synthesis of either ATP or GTP and thus represents the only step of substrate-level phosphorylation in the TCA. The alpha subunit of the enzyme binds the substrates coenzyme A and phosphate, while succinate binding and nucleotide specificity is provided by the beta subunit.</text>
</comment>
<sequence length="307" mass="32473">MSIFINKETKVIVQGITGATALFHTKQMLEYGTKIVAGVTPGKGGTAVEGVPVFNTMKEAVAATNATVSVNYVPAPFAADAIMEAVDAELELTICITEHIPVLDMVKVRRYMEGRKTRLIGPNCPGVITPDECKIGIMPGYIHTKGHVGVVSRSGTLTYEAVHQLTQAGIGQSTAVGIGGDPVNGTDFIDVLKKFNEDEDTYAVIMIGEIGGTAEEEAAEWVKANMTKPVVGFIGGRTAPPGKRMGHAGAIISGGKGTADEKIKTMNECGIKVAPTPAEMGATLIEVLKETDLFDKCKTHKVEESRV</sequence>
<evidence type="ECO:0000313" key="13">
    <source>
        <dbReference type="Proteomes" id="UP000319837"/>
    </source>
</evidence>
<evidence type="ECO:0000256" key="10">
    <source>
        <dbReference type="RuleBase" id="RU000699"/>
    </source>
</evidence>
<dbReference type="GO" id="GO:0004775">
    <property type="term" value="F:succinate-CoA ligase (ADP-forming) activity"/>
    <property type="evidence" value="ECO:0007669"/>
    <property type="project" value="UniProtKB-UniRule"/>
</dbReference>
<dbReference type="NCBIfam" id="TIGR01019">
    <property type="entry name" value="sucCoAalpha"/>
    <property type="match status" value="1"/>
</dbReference>
<dbReference type="Pfam" id="PF02629">
    <property type="entry name" value="CoA_binding"/>
    <property type="match status" value="1"/>
</dbReference>
<dbReference type="InterPro" id="IPR003781">
    <property type="entry name" value="CoA-bd"/>
</dbReference>
<dbReference type="GO" id="GO:0009361">
    <property type="term" value="C:succinate-CoA ligase complex (ADP-forming)"/>
    <property type="evidence" value="ECO:0007669"/>
    <property type="project" value="TreeGrafter"/>
</dbReference>
<evidence type="ECO:0000256" key="4">
    <source>
        <dbReference type="ARBA" id="ARBA00022741"/>
    </source>
</evidence>